<evidence type="ECO:0000313" key="2">
    <source>
        <dbReference type="Proteomes" id="UP000499080"/>
    </source>
</evidence>
<protein>
    <submittedName>
        <fullName evidence="1">Uncharacterized protein</fullName>
    </submittedName>
</protein>
<organism evidence="1 2">
    <name type="scientific">Araneus ventricosus</name>
    <name type="common">Orbweaver spider</name>
    <name type="synonym">Epeira ventricosa</name>
    <dbReference type="NCBI Taxonomy" id="182803"/>
    <lineage>
        <taxon>Eukaryota</taxon>
        <taxon>Metazoa</taxon>
        <taxon>Ecdysozoa</taxon>
        <taxon>Arthropoda</taxon>
        <taxon>Chelicerata</taxon>
        <taxon>Arachnida</taxon>
        <taxon>Araneae</taxon>
        <taxon>Araneomorphae</taxon>
        <taxon>Entelegynae</taxon>
        <taxon>Araneoidea</taxon>
        <taxon>Araneidae</taxon>
        <taxon>Araneus</taxon>
    </lineage>
</organism>
<evidence type="ECO:0000313" key="1">
    <source>
        <dbReference type="EMBL" id="GBN78265.1"/>
    </source>
</evidence>
<dbReference type="EMBL" id="BGPR01018104">
    <property type="protein sequence ID" value="GBN78265.1"/>
    <property type="molecule type" value="Genomic_DNA"/>
</dbReference>
<sequence>MNLPALLLAKLQVIPSSFQSCSLYFLQQKVTSNSNLWKVLDISTPIGDETTIHEFSRSFVFSAWSKFFGLAPSKISENADYPLFSNDQERYRLLRFFVAVILSVAGGKPFFTISQPQKERVTIGIFSCLRVDRS</sequence>
<gene>
    <name evidence="1" type="ORF">AVEN_61186_1</name>
</gene>
<dbReference type="Proteomes" id="UP000499080">
    <property type="component" value="Unassembled WGS sequence"/>
</dbReference>
<accession>A0A4Y2RTJ9</accession>
<name>A0A4Y2RTJ9_ARAVE</name>
<proteinExistence type="predicted"/>
<keyword evidence="2" id="KW-1185">Reference proteome</keyword>
<dbReference type="AlphaFoldDB" id="A0A4Y2RTJ9"/>
<comment type="caution">
    <text evidence="1">The sequence shown here is derived from an EMBL/GenBank/DDBJ whole genome shotgun (WGS) entry which is preliminary data.</text>
</comment>
<reference evidence="1 2" key="1">
    <citation type="journal article" date="2019" name="Sci. Rep.">
        <title>Orb-weaving spider Araneus ventricosus genome elucidates the spidroin gene catalogue.</title>
        <authorList>
            <person name="Kono N."/>
            <person name="Nakamura H."/>
            <person name="Ohtoshi R."/>
            <person name="Moran D.A.P."/>
            <person name="Shinohara A."/>
            <person name="Yoshida Y."/>
            <person name="Fujiwara M."/>
            <person name="Mori M."/>
            <person name="Tomita M."/>
            <person name="Arakawa K."/>
        </authorList>
    </citation>
    <scope>NUCLEOTIDE SEQUENCE [LARGE SCALE GENOMIC DNA]</scope>
</reference>